<reference evidence="3 4" key="1">
    <citation type="submission" date="2019-06" db="EMBL/GenBank/DDBJ databases">
        <title>Sequencing the genomes of 1000 actinobacteria strains.</title>
        <authorList>
            <person name="Klenk H.-P."/>
        </authorList>
    </citation>
    <scope>NUCLEOTIDE SEQUENCE [LARGE SCALE GENOMIC DNA]</scope>
    <source>
        <strain evidence="3 4">DSM 21776</strain>
    </source>
</reference>
<feature type="transmembrane region" description="Helical" evidence="2">
    <location>
        <begin position="67"/>
        <end position="88"/>
    </location>
</feature>
<dbReference type="Proteomes" id="UP000320085">
    <property type="component" value="Unassembled WGS sequence"/>
</dbReference>
<name>A0A543PKS1_9MICO</name>
<proteinExistence type="predicted"/>
<keyword evidence="2" id="KW-1133">Transmembrane helix</keyword>
<feature type="region of interest" description="Disordered" evidence="1">
    <location>
        <begin position="1"/>
        <end position="26"/>
    </location>
</feature>
<feature type="transmembrane region" description="Helical" evidence="2">
    <location>
        <begin position="33"/>
        <end position="61"/>
    </location>
</feature>
<accession>A0A543PKS1</accession>
<dbReference type="InterPro" id="IPR036259">
    <property type="entry name" value="MFS_trans_sf"/>
</dbReference>
<evidence type="ECO:0000313" key="4">
    <source>
        <dbReference type="Proteomes" id="UP000320085"/>
    </source>
</evidence>
<keyword evidence="2" id="KW-0812">Transmembrane</keyword>
<dbReference type="SUPFAM" id="SSF103473">
    <property type="entry name" value="MFS general substrate transporter"/>
    <property type="match status" value="1"/>
</dbReference>
<protein>
    <submittedName>
        <fullName evidence="3">Uncharacterized protein</fullName>
    </submittedName>
</protein>
<evidence type="ECO:0000313" key="3">
    <source>
        <dbReference type="EMBL" id="TQN44670.1"/>
    </source>
</evidence>
<dbReference type="EMBL" id="VFQF01000003">
    <property type="protein sequence ID" value="TQN44670.1"/>
    <property type="molecule type" value="Genomic_DNA"/>
</dbReference>
<organism evidence="3 4">
    <name type="scientific">Humibacillus xanthopallidus</name>
    <dbReference type="NCBI Taxonomy" id="412689"/>
    <lineage>
        <taxon>Bacteria</taxon>
        <taxon>Bacillati</taxon>
        <taxon>Actinomycetota</taxon>
        <taxon>Actinomycetes</taxon>
        <taxon>Micrococcales</taxon>
        <taxon>Intrasporangiaceae</taxon>
        <taxon>Humibacillus</taxon>
    </lineage>
</organism>
<dbReference type="OrthoDB" id="9887835at2"/>
<gene>
    <name evidence="3" type="ORF">FHX52_3890</name>
</gene>
<keyword evidence="2" id="KW-0472">Membrane</keyword>
<dbReference type="AlphaFoldDB" id="A0A543PKS1"/>
<sequence>MSTASPNQTDPGPGADQPHPEQPQQRAGVAGRVTLAIAVLVVGLPCMLYLTTGVTLSVLSWSPTYEVWLSVTLSLAIVATTGLVVWLGRKIRRRSRAAGSLVVAAGLFAAVTSLLAANGALDTRANDPHPTVVNASSNTIVVFTGVDDLRQWTTLAPGESAQGDRPFLALDGCYRTLRLEARTPDGRVIDTRNGICNNDTWRITDAGASGS</sequence>
<evidence type="ECO:0000256" key="2">
    <source>
        <dbReference type="SAM" id="Phobius"/>
    </source>
</evidence>
<evidence type="ECO:0000256" key="1">
    <source>
        <dbReference type="SAM" id="MobiDB-lite"/>
    </source>
</evidence>
<feature type="transmembrane region" description="Helical" evidence="2">
    <location>
        <begin position="100"/>
        <end position="121"/>
    </location>
</feature>
<dbReference type="RefSeq" id="WP_141823991.1">
    <property type="nucleotide sequence ID" value="NZ_BAAAQC010000015.1"/>
</dbReference>
<comment type="caution">
    <text evidence="3">The sequence shown here is derived from an EMBL/GenBank/DDBJ whole genome shotgun (WGS) entry which is preliminary data.</text>
</comment>
<feature type="compositionally biased region" description="Polar residues" evidence="1">
    <location>
        <begin position="1"/>
        <end position="10"/>
    </location>
</feature>